<gene>
    <name evidence="7" type="ORF">WJX74_004175</name>
</gene>
<dbReference type="SUPFAM" id="SSF52283">
    <property type="entry name" value="Formate/glycerate dehydrogenase catalytic domain-like"/>
    <property type="match status" value="1"/>
</dbReference>
<comment type="similarity">
    <text evidence="4">Belongs to the D-isomer specific 2-hydroxyacid dehydrogenase family. FDH subfamily.</text>
</comment>
<dbReference type="CDD" id="cd05302">
    <property type="entry name" value="FDH"/>
    <property type="match status" value="1"/>
</dbReference>
<comment type="subunit">
    <text evidence="4">Homodimer.</text>
</comment>
<evidence type="ECO:0000256" key="4">
    <source>
        <dbReference type="HAMAP-Rule" id="MF_03210"/>
    </source>
</evidence>
<comment type="subcellular location">
    <subcellularLocation>
        <location evidence="4">Mitochondrion</location>
    </subcellularLocation>
</comment>
<dbReference type="GO" id="GO:0051287">
    <property type="term" value="F:NAD binding"/>
    <property type="evidence" value="ECO:0007669"/>
    <property type="project" value="InterPro"/>
</dbReference>
<protein>
    <recommendedName>
        <fullName evidence="4">Formate dehydrogenase, mitochondrial</fullName>
        <shortName evidence="4">FDH</shortName>
        <ecNumber evidence="4">1.17.1.9</ecNumber>
    </recommendedName>
    <alternativeName>
        <fullName evidence="4">NAD-dependent formate dehydrogenase</fullName>
    </alternativeName>
</protein>
<dbReference type="InterPro" id="IPR006140">
    <property type="entry name" value="D-isomer_DH_NAD-bd"/>
</dbReference>
<name>A0AAW1Q944_9CHLO</name>
<feature type="domain" description="D-isomer specific 2-hydroxyacid dehydrogenase NAD-binding" evidence="6">
    <location>
        <begin position="173"/>
        <end position="351"/>
    </location>
</feature>
<dbReference type="PROSITE" id="PS00065">
    <property type="entry name" value="D_2_HYDROXYACID_DH_1"/>
    <property type="match status" value="1"/>
</dbReference>
<sequence>MVSSLYLSSTAGRFASGIQRKQLCNSSPRLSQRYQRCSVRVQASGDKEKVLAILYEAKDGADNPDLLSCVENELGLRKFLEEQGHEYVVTADKDGDDSEMEKQLQDATIFISTPFHPGYLTRERLDKAPKLKLAITAGIGSDHVDLNAAADNGLTVAEATGSNNVSTAEQAVMQILVLVRNFVPAHEQIAEGGWDIGHVCKNAYDLENKCIGIVGAGRIGRLVMERLKAFSVGTIMYFDYNRLPEETEKEFNCKFTEFDELVEKAEVLSIHLPLSDKTEGMFGEEVLGRMKKGSWLVNVSRGAICDRDAVAKALEDGQLGGYAGDVWAPQPPPKDHPWRTMPFNGMTPHYAGNTIDAQKRYTKATKEMLQCWFDEKPFPDQYYIVREGKKADQYS</sequence>
<dbReference type="Pfam" id="PF00389">
    <property type="entry name" value="2-Hacid_dh"/>
    <property type="match status" value="1"/>
</dbReference>
<feature type="binding site" evidence="4">
    <location>
        <position position="239"/>
    </location>
    <ligand>
        <name>NAD(+)</name>
        <dbReference type="ChEBI" id="CHEBI:57540"/>
    </ligand>
</feature>
<dbReference type="InterPro" id="IPR029753">
    <property type="entry name" value="D-isomer_DH_CS"/>
</dbReference>
<feature type="domain" description="D-isomer specific 2-hydroxyacid dehydrogenase catalytic" evidence="5">
    <location>
        <begin position="77"/>
        <end position="377"/>
    </location>
</feature>
<dbReference type="GO" id="GO:0005739">
    <property type="term" value="C:mitochondrion"/>
    <property type="evidence" value="ECO:0007669"/>
    <property type="project" value="UniProtKB-SubCell"/>
</dbReference>
<dbReference type="EC" id="1.17.1.9" evidence="4"/>
<comment type="caution">
    <text evidence="4">Lacks conserved residue(s) required for the propagation of feature annotation.</text>
</comment>
<dbReference type="AlphaFoldDB" id="A0AAW1Q944"/>
<evidence type="ECO:0000256" key="3">
    <source>
        <dbReference type="ARBA" id="ARBA00023027"/>
    </source>
</evidence>
<dbReference type="GO" id="GO:0016616">
    <property type="term" value="F:oxidoreductase activity, acting on the CH-OH group of donors, NAD or NADP as acceptor"/>
    <property type="evidence" value="ECO:0007669"/>
    <property type="project" value="InterPro"/>
</dbReference>
<dbReference type="NCBIfam" id="NF005750">
    <property type="entry name" value="PRK07574.1"/>
    <property type="match status" value="1"/>
</dbReference>
<feature type="site" description="Important for catalytic activity" evidence="4">
    <location>
        <position position="301"/>
    </location>
</feature>
<dbReference type="PANTHER" id="PTHR42938:SF9">
    <property type="entry name" value="FORMATE DEHYDROGENASE 1"/>
    <property type="match status" value="1"/>
</dbReference>
<feature type="binding site" evidence="4">
    <location>
        <begin position="218"/>
        <end position="219"/>
    </location>
    <ligand>
        <name>NAD(+)</name>
        <dbReference type="ChEBI" id="CHEBI:57540"/>
    </ligand>
</feature>
<dbReference type="Proteomes" id="UP001438707">
    <property type="component" value="Unassembled WGS sequence"/>
</dbReference>
<dbReference type="Gene3D" id="3.40.50.720">
    <property type="entry name" value="NAD(P)-binding Rossmann-like Domain"/>
    <property type="match status" value="2"/>
</dbReference>
<dbReference type="InterPro" id="IPR036291">
    <property type="entry name" value="NAD(P)-bd_dom_sf"/>
</dbReference>
<reference evidence="7 8" key="1">
    <citation type="journal article" date="2024" name="Nat. Commun.">
        <title>Phylogenomics reveals the evolutionary origins of lichenization in chlorophyte algae.</title>
        <authorList>
            <person name="Puginier C."/>
            <person name="Libourel C."/>
            <person name="Otte J."/>
            <person name="Skaloud P."/>
            <person name="Haon M."/>
            <person name="Grisel S."/>
            <person name="Petersen M."/>
            <person name="Berrin J.G."/>
            <person name="Delaux P.M."/>
            <person name="Dal Grande F."/>
            <person name="Keller J."/>
        </authorList>
    </citation>
    <scope>NUCLEOTIDE SEQUENCE [LARGE SCALE GENOMIC DNA]</scope>
    <source>
        <strain evidence="7 8">SAG 2145</strain>
    </source>
</reference>
<keyword evidence="3 4" id="KW-0520">NAD</keyword>
<keyword evidence="2 4" id="KW-0560">Oxidoreductase</keyword>
<dbReference type="InterPro" id="IPR029752">
    <property type="entry name" value="D-isomer_DH_CS1"/>
</dbReference>
<dbReference type="InterPro" id="IPR006139">
    <property type="entry name" value="D-isomer_2_OHA_DH_cat_dom"/>
</dbReference>
<evidence type="ECO:0000256" key="2">
    <source>
        <dbReference type="ARBA" id="ARBA00023002"/>
    </source>
</evidence>
<feature type="site" description="Important for catalytic activity" evidence="4">
    <location>
        <position position="349"/>
    </location>
</feature>
<keyword evidence="4" id="KW-0496">Mitochondrion</keyword>
<dbReference type="GO" id="GO:0042183">
    <property type="term" value="P:formate catabolic process"/>
    <property type="evidence" value="ECO:0007669"/>
    <property type="project" value="UniProtKB-UniRule"/>
</dbReference>
<comment type="catalytic activity">
    <reaction evidence="1 4">
        <text>formate + NAD(+) = CO2 + NADH</text>
        <dbReference type="Rhea" id="RHEA:15985"/>
        <dbReference type="ChEBI" id="CHEBI:15740"/>
        <dbReference type="ChEBI" id="CHEBI:16526"/>
        <dbReference type="ChEBI" id="CHEBI:57540"/>
        <dbReference type="ChEBI" id="CHEBI:57945"/>
        <dbReference type="EC" id="1.17.1.9"/>
    </reaction>
</comment>
<dbReference type="HAMAP" id="MF_03210">
    <property type="entry name" value="Formate_dehydrogenase"/>
    <property type="match status" value="1"/>
</dbReference>
<dbReference type="InterPro" id="IPR033689">
    <property type="entry name" value="FDH_NAD-dep"/>
</dbReference>
<dbReference type="PROSITE" id="PS00671">
    <property type="entry name" value="D_2_HYDROXYACID_DH_3"/>
    <property type="match status" value="1"/>
</dbReference>
<evidence type="ECO:0000313" key="7">
    <source>
        <dbReference type="EMBL" id="KAK9818725.1"/>
    </source>
</evidence>
<keyword evidence="8" id="KW-1185">Reference proteome</keyword>
<dbReference type="PANTHER" id="PTHR42938">
    <property type="entry name" value="FORMATE DEHYDROGENASE 1"/>
    <property type="match status" value="1"/>
</dbReference>
<comment type="function">
    <text evidence="4">Catalyzes the NAD(+)-dependent oxidation of formate to carbon dioxide. Involved in the cell stress response.</text>
</comment>
<proteinExistence type="inferred from homology"/>
<dbReference type="Pfam" id="PF02826">
    <property type="entry name" value="2-Hacid_dh_C"/>
    <property type="match status" value="1"/>
</dbReference>
<evidence type="ECO:0000313" key="8">
    <source>
        <dbReference type="Proteomes" id="UP001438707"/>
    </source>
</evidence>
<evidence type="ECO:0000259" key="6">
    <source>
        <dbReference type="Pfam" id="PF02826"/>
    </source>
</evidence>
<dbReference type="SUPFAM" id="SSF51735">
    <property type="entry name" value="NAD(P)-binding Rossmann-fold domains"/>
    <property type="match status" value="1"/>
</dbReference>
<comment type="caution">
    <text evidence="7">The sequence shown here is derived from an EMBL/GenBank/DDBJ whole genome shotgun (WGS) entry which is preliminary data.</text>
</comment>
<feature type="binding site" evidence="4">
    <location>
        <position position="163"/>
    </location>
    <ligand>
        <name>substrate</name>
    </ligand>
</feature>
<accession>A0AAW1Q944</accession>
<dbReference type="EMBL" id="JALJOS010000056">
    <property type="protein sequence ID" value="KAK9818725.1"/>
    <property type="molecule type" value="Genomic_DNA"/>
</dbReference>
<evidence type="ECO:0000259" key="5">
    <source>
        <dbReference type="Pfam" id="PF00389"/>
    </source>
</evidence>
<organism evidence="7 8">
    <name type="scientific">Apatococcus lobatus</name>
    <dbReference type="NCBI Taxonomy" id="904363"/>
    <lineage>
        <taxon>Eukaryota</taxon>
        <taxon>Viridiplantae</taxon>
        <taxon>Chlorophyta</taxon>
        <taxon>core chlorophytes</taxon>
        <taxon>Trebouxiophyceae</taxon>
        <taxon>Chlorellales</taxon>
        <taxon>Chlorellaceae</taxon>
        <taxon>Apatococcus</taxon>
    </lineage>
</organism>
<feature type="binding site" evidence="4">
    <location>
        <position position="325"/>
    </location>
    <ligand>
        <name>NAD(+)</name>
        <dbReference type="ChEBI" id="CHEBI:57540"/>
    </ligand>
</feature>
<evidence type="ECO:0000256" key="1">
    <source>
        <dbReference type="ARBA" id="ARBA00000455"/>
    </source>
</evidence>
<feature type="binding site" evidence="4">
    <location>
        <position position="139"/>
    </location>
    <ligand>
        <name>substrate</name>
    </ligand>
</feature>
<dbReference type="GO" id="GO:0008863">
    <property type="term" value="F:formate dehydrogenase (NAD+) activity"/>
    <property type="evidence" value="ECO:0007669"/>
    <property type="project" value="UniProtKB-UniRule"/>
</dbReference>